<comment type="caution">
    <text evidence="1">The sequence shown here is derived from an EMBL/GenBank/DDBJ whole genome shotgun (WGS) entry which is preliminary data.</text>
</comment>
<dbReference type="EMBL" id="RCCT01000007">
    <property type="protein sequence ID" value="RLK00013.1"/>
    <property type="molecule type" value="Genomic_DNA"/>
</dbReference>
<dbReference type="AlphaFoldDB" id="A0A497YZB2"/>
<dbReference type="InterPro" id="IPR009409">
    <property type="entry name" value="DUF1059"/>
</dbReference>
<dbReference type="Proteomes" id="UP000271700">
    <property type="component" value="Unassembled WGS sequence"/>
</dbReference>
<gene>
    <name evidence="1" type="ORF">CLV75_3938</name>
</gene>
<reference evidence="1 2" key="1">
    <citation type="submission" date="2018-10" db="EMBL/GenBank/DDBJ databases">
        <title>Genomic Encyclopedia of Archaeal and Bacterial Type Strains, Phase II (KMG-II): from individual species to whole genera.</title>
        <authorList>
            <person name="Goeker M."/>
        </authorList>
    </citation>
    <scope>NUCLEOTIDE SEQUENCE [LARGE SCALE GENOMIC DNA]</scope>
    <source>
        <strain evidence="1 2">DSM 29317</strain>
    </source>
</reference>
<proteinExistence type="predicted"/>
<dbReference type="STRING" id="981384.GCA_000192475_03642"/>
<dbReference type="RefSeq" id="WP_010438221.1">
    <property type="nucleotide sequence ID" value="NZ_AEYW01000004.1"/>
</dbReference>
<protein>
    <submittedName>
        <fullName evidence="1">Uncharacterized protein DUF1059</fullName>
    </submittedName>
</protein>
<sequence>MANAFSYACRDCEGMAACPASVVAETKDEVWKLMELHAQVAHNENPADWDGETRAYLATLIKPVNV</sequence>
<keyword evidence="2" id="KW-1185">Reference proteome</keyword>
<evidence type="ECO:0000313" key="1">
    <source>
        <dbReference type="EMBL" id="RLK00013.1"/>
    </source>
</evidence>
<evidence type="ECO:0000313" key="2">
    <source>
        <dbReference type="Proteomes" id="UP000271700"/>
    </source>
</evidence>
<name>A0A497YZB2_9RHOB</name>
<dbReference type="Pfam" id="PF06348">
    <property type="entry name" value="DUF1059"/>
    <property type="match status" value="1"/>
</dbReference>
<dbReference type="OrthoDB" id="7709378at2"/>
<accession>A0A497YZB2</accession>
<organism evidence="1 2">
    <name type="scientific">Ruegeria conchae</name>
    <dbReference type="NCBI Taxonomy" id="981384"/>
    <lineage>
        <taxon>Bacteria</taxon>
        <taxon>Pseudomonadati</taxon>
        <taxon>Pseudomonadota</taxon>
        <taxon>Alphaproteobacteria</taxon>
        <taxon>Rhodobacterales</taxon>
        <taxon>Roseobacteraceae</taxon>
        <taxon>Ruegeria</taxon>
    </lineage>
</organism>